<dbReference type="GO" id="GO:0000339">
    <property type="term" value="F:RNA cap binding"/>
    <property type="evidence" value="ECO:0007669"/>
    <property type="project" value="InterPro"/>
</dbReference>
<dbReference type="Proteomes" id="UP000789759">
    <property type="component" value="Unassembled WGS sequence"/>
</dbReference>
<reference evidence="11" key="1">
    <citation type="submission" date="2021-06" db="EMBL/GenBank/DDBJ databases">
        <authorList>
            <person name="Kallberg Y."/>
            <person name="Tangrot J."/>
            <person name="Rosling A."/>
        </authorList>
    </citation>
    <scope>NUCLEOTIDE SEQUENCE</scope>
    <source>
        <strain evidence="11">FL966</strain>
    </source>
</reference>
<dbReference type="PROSITE" id="PS50102">
    <property type="entry name" value="RRM"/>
    <property type="match status" value="1"/>
</dbReference>
<feature type="region of interest" description="Disordered" evidence="9">
    <location>
        <begin position="103"/>
        <end position="123"/>
    </location>
</feature>
<comment type="similarity">
    <text evidence="2 8">Belongs to the RRM NCBP2 family.</text>
</comment>
<dbReference type="OrthoDB" id="201398at2759"/>
<evidence type="ECO:0000256" key="1">
    <source>
        <dbReference type="ARBA" id="ARBA00004123"/>
    </source>
</evidence>
<keyword evidence="3 8" id="KW-0507">mRNA processing</keyword>
<evidence type="ECO:0000259" key="10">
    <source>
        <dbReference type="PROSITE" id="PS50102"/>
    </source>
</evidence>
<dbReference type="PANTHER" id="PTHR18847">
    <property type="entry name" value="20 KD NUCLEAR CAP BINDING PROTEIN"/>
    <property type="match status" value="1"/>
</dbReference>
<evidence type="ECO:0000256" key="7">
    <source>
        <dbReference type="PROSITE-ProRule" id="PRU00176"/>
    </source>
</evidence>
<dbReference type="InterPro" id="IPR012677">
    <property type="entry name" value="Nucleotide-bd_a/b_plait_sf"/>
</dbReference>
<name>A0A9N8ZIL5_9GLOM</name>
<feature type="compositionally biased region" description="Basic and acidic residues" evidence="9">
    <location>
        <begin position="189"/>
        <end position="200"/>
    </location>
</feature>
<feature type="domain" description="RRM" evidence="10">
    <location>
        <begin position="34"/>
        <end position="100"/>
    </location>
</feature>
<dbReference type="GO" id="GO:0005846">
    <property type="term" value="C:nuclear cap binding complex"/>
    <property type="evidence" value="ECO:0007669"/>
    <property type="project" value="InterPro"/>
</dbReference>
<comment type="subcellular location">
    <subcellularLocation>
        <location evidence="1 8">Nucleus</location>
    </subcellularLocation>
</comment>
<dbReference type="GO" id="GO:0005634">
    <property type="term" value="C:nucleus"/>
    <property type="evidence" value="ECO:0007669"/>
    <property type="project" value="UniProtKB-SubCell"/>
</dbReference>
<dbReference type="CDD" id="cd12240">
    <property type="entry name" value="RRM_NCBP2"/>
    <property type="match status" value="1"/>
</dbReference>
<feature type="compositionally biased region" description="Acidic residues" evidence="9">
    <location>
        <begin position="201"/>
        <end position="211"/>
    </location>
</feature>
<dbReference type="SMART" id="SM00360">
    <property type="entry name" value="RRM"/>
    <property type="match status" value="1"/>
</dbReference>
<feature type="region of interest" description="Disordered" evidence="9">
    <location>
        <begin position="164"/>
        <end position="211"/>
    </location>
</feature>
<evidence type="ECO:0000256" key="6">
    <source>
        <dbReference type="ARBA" id="ARBA00023242"/>
    </source>
</evidence>
<dbReference type="InterPro" id="IPR034148">
    <property type="entry name" value="NCBP2_RRM"/>
</dbReference>
<protein>
    <recommendedName>
        <fullName evidence="8">Nuclear cap-binding protein subunit 2</fullName>
    </recommendedName>
    <alternativeName>
        <fullName evidence="8">20 kDa nuclear cap-binding protein</fullName>
    </alternativeName>
</protein>
<evidence type="ECO:0000313" key="11">
    <source>
        <dbReference type="EMBL" id="CAG8497142.1"/>
    </source>
</evidence>
<keyword evidence="5 8" id="KW-0508">mRNA splicing</keyword>
<keyword evidence="6 8" id="KW-0539">Nucleus</keyword>
<proteinExistence type="inferred from homology"/>
<dbReference type="InterPro" id="IPR000504">
    <property type="entry name" value="RRM_dom"/>
</dbReference>
<dbReference type="Gene3D" id="3.30.70.330">
    <property type="match status" value="1"/>
</dbReference>
<keyword evidence="4 7" id="KW-0694">RNA-binding</keyword>
<evidence type="ECO:0000256" key="5">
    <source>
        <dbReference type="ARBA" id="ARBA00023187"/>
    </source>
</evidence>
<organism evidence="11 12">
    <name type="scientific">Cetraspora pellucida</name>
    <dbReference type="NCBI Taxonomy" id="1433469"/>
    <lineage>
        <taxon>Eukaryota</taxon>
        <taxon>Fungi</taxon>
        <taxon>Fungi incertae sedis</taxon>
        <taxon>Mucoromycota</taxon>
        <taxon>Glomeromycotina</taxon>
        <taxon>Glomeromycetes</taxon>
        <taxon>Diversisporales</taxon>
        <taxon>Gigasporaceae</taxon>
        <taxon>Cetraspora</taxon>
    </lineage>
</organism>
<dbReference type="PANTHER" id="PTHR18847:SF0">
    <property type="entry name" value="NUCLEAR CAP-BINDING PROTEIN SUBUNIT 2"/>
    <property type="match status" value="1"/>
</dbReference>
<dbReference type="EMBL" id="CAJVQA010000952">
    <property type="protein sequence ID" value="CAG8497142.1"/>
    <property type="molecule type" value="Genomic_DNA"/>
</dbReference>
<sequence>MANIVQPLCVPSSYKDQQYQGTSTDLAKDLSNSTTLYVGNLSFYTTEEQIYELFSKVGEIKRIIMGLDKFQKTPYALDCMKYINSTKLDERIIRTDLDPGYREGRQFGRGRSGGQVRDEYRQDFDTGRGGWGHVRARQEAERARRQKEEYEAITTIPIGAGEYKGKSTVTKKHSRNEEDEGVEIYGVQEKFKNPRFREGRSDDEDEMQTDA</sequence>
<evidence type="ECO:0000256" key="3">
    <source>
        <dbReference type="ARBA" id="ARBA00022664"/>
    </source>
</evidence>
<evidence type="ECO:0000256" key="2">
    <source>
        <dbReference type="ARBA" id="ARBA00010725"/>
    </source>
</evidence>
<evidence type="ECO:0000256" key="4">
    <source>
        <dbReference type="ARBA" id="ARBA00022884"/>
    </source>
</evidence>
<accession>A0A9N8ZIL5</accession>
<keyword evidence="12" id="KW-1185">Reference proteome</keyword>
<dbReference type="Pfam" id="PF00076">
    <property type="entry name" value="RRM_1"/>
    <property type="match status" value="1"/>
</dbReference>
<evidence type="ECO:0000256" key="8">
    <source>
        <dbReference type="RuleBase" id="RU364036"/>
    </source>
</evidence>
<gene>
    <name evidence="11" type="ORF">CPELLU_LOCUS2270</name>
</gene>
<dbReference type="AlphaFoldDB" id="A0A9N8ZIL5"/>
<dbReference type="InterPro" id="IPR035979">
    <property type="entry name" value="RBD_domain_sf"/>
</dbReference>
<dbReference type="SUPFAM" id="SSF54928">
    <property type="entry name" value="RNA-binding domain, RBD"/>
    <property type="match status" value="1"/>
</dbReference>
<dbReference type="InterPro" id="IPR027157">
    <property type="entry name" value="NCBP2"/>
</dbReference>
<evidence type="ECO:0000313" key="12">
    <source>
        <dbReference type="Proteomes" id="UP000789759"/>
    </source>
</evidence>
<comment type="caution">
    <text evidence="11">The sequence shown here is derived from an EMBL/GenBank/DDBJ whole genome shotgun (WGS) entry which is preliminary data.</text>
</comment>
<dbReference type="GO" id="GO:0045292">
    <property type="term" value="P:mRNA cis splicing, via spliceosome"/>
    <property type="evidence" value="ECO:0007669"/>
    <property type="project" value="InterPro"/>
</dbReference>
<evidence type="ECO:0000256" key="9">
    <source>
        <dbReference type="SAM" id="MobiDB-lite"/>
    </source>
</evidence>